<organism evidence="5 6">
    <name type="scientific">Anas platyrhynchos</name>
    <name type="common">Mallard</name>
    <name type="synonym">Anas boschas</name>
    <dbReference type="NCBI Taxonomy" id="8839"/>
    <lineage>
        <taxon>Eukaryota</taxon>
        <taxon>Metazoa</taxon>
        <taxon>Chordata</taxon>
        <taxon>Craniata</taxon>
        <taxon>Vertebrata</taxon>
        <taxon>Euteleostomi</taxon>
        <taxon>Archelosauria</taxon>
        <taxon>Archosauria</taxon>
        <taxon>Dinosauria</taxon>
        <taxon>Saurischia</taxon>
        <taxon>Theropoda</taxon>
        <taxon>Coelurosauria</taxon>
        <taxon>Aves</taxon>
        <taxon>Neognathae</taxon>
        <taxon>Galloanserae</taxon>
        <taxon>Anseriformes</taxon>
        <taxon>Anatidae</taxon>
        <taxon>Anatinae</taxon>
        <taxon>Anas</taxon>
    </lineage>
</organism>
<protein>
    <recommendedName>
        <fullName evidence="4">Rootletin-like coiled-coil domain-containing protein</fullName>
    </recommendedName>
</protein>
<dbReference type="AlphaFoldDB" id="A0A8B9QVE3"/>
<evidence type="ECO:0000256" key="2">
    <source>
        <dbReference type="SAM" id="Coils"/>
    </source>
</evidence>
<sequence length="178" mass="20226">ASDRCPHPNRGQGRAGPGDRGMAAGDEEAARSQASLWRRLQSSEEAQQRQAVLVRKLQEKVRGAAGAARGRAGRGSLPDKWEPTEDHNLEKALLQLEEEQRRCENLAEVNTLLREHLDKANEVNSALKEDVGKLTADWMRARKELELKESEWHNEREVRIGYRNVNVMTDWNESTVYC</sequence>
<evidence type="ECO:0000256" key="3">
    <source>
        <dbReference type="SAM" id="MobiDB-lite"/>
    </source>
</evidence>
<accession>A0A8B9QVE3</accession>
<evidence type="ECO:0000259" key="4">
    <source>
        <dbReference type="Pfam" id="PF15035"/>
    </source>
</evidence>
<feature type="region of interest" description="Disordered" evidence="3">
    <location>
        <begin position="1"/>
        <end position="42"/>
    </location>
</feature>
<dbReference type="Proteomes" id="UP000694400">
    <property type="component" value="Chromosome 16"/>
</dbReference>
<evidence type="ECO:0000313" key="5">
    <source>
        <dbReference type="Ensembl" id="ENSAPLP00020003552.1"/>
    </source>
</evidence>
<dbReference type="Pfam" id="PF15035">
    <property type="entry name" value="Rootletin"/>
    <property type="match status" value="1"/>
</dbReference>
<evidence type="ECO:0000256" key="1">
    <source>
        <dbReference type="ARBA" id="ARBA00023054"/>
    </source>
</evidence>
<reference evidence="5" key="3">
    <citation type="submission" date="2025-09" db="UniProtKB">
        <authorList>
            <consortium name="Ensembl"/>
        </authorList>
    </citation>
    <scope>IDENTIFICATION</scope>
</reference>
<dbReference type="InterPro" id="IPR055167">
    <property type="entry name" value="Rootletin-like_CC"/>
</dbReference>
<dbReference type="Ensembl" id="ENSAPLT00020003816.1">
    <property type="protein sequence ID" value="ENSAPLP00020003552.1"/>
    <property type="gene ID" value="ENSAPLG00020002596.1"/>
</dbReference>
<feature type="domain" description="Rootletin-like coiled-coil" evidence="4">
    <location>
        <begin position="78"/>
        <end position="162"/>
    </location>
</feature>
<proteinExistence type="predicted"/>
<keyword evidence="1 2" id="KW-0175">Coiled coil</keyword>
<evidence type="ECO:0000313" key="6">
    <source>
        <dbReference type="Proteomes" id="UP000694400"/>
    </source>
</evidence>
<name>A0A8B9QVE3_ANAPL</name>
<reference evidence="5" key="1">
    <citation type="submission" date="2019-08" db="EMBL/GenBank/DDBJ databases">
        <title>Three high-quality genomes provides insights into domestication of ducks.</title>
        <authorList>
            <person name="Hou Z.C."/>
            <person name="Zhu F."/>
            <person name="Yin Z.T."/>
            <person name="Zhang F."/>
        </authorList>
    </citation>
    <scope>NUCLEOTIDE SEQUENCE [LARGE SCALE GENOMIC DNA]</scope>
</reference>
<feature type="coiled-coil region" evidence="2">
    <location>
        <begin position="89"/>
        <end position="137"/>
    </location>
</feature>
<reference evidence="5" key="2">
    <citation type="submission" date="2025-08" db="UniProtKB">
        <authorList>
            <consortium name="Ensembl"/>
        </authorList>
    </citation>
    <scope>IDENTIFICATION</scope>
</reference>
<feature type="region of interest" description="Disordered" evidence="3">
    <location>
        <begin position="60"/>
        <end position="85"/>
    </location>
</feature>